<feature type="region of interest" description="Disordered" evidence="3">
    <location>
        <begin position="1"/>
        <end position="92"/>
    </location>
</feature>
<dbReference type="Pfam" id="PF00788">
    <property type="entry name" value="RA"/>
    <property type="match status" value="1"/>
</dbReference>
<dbReference type="Pfam" id="PF00620">
    <property type="entry name" value="RhoGAP"/>
    <property type="match status" value="1"/>
</dbReference>
<feature type="compositionally biased region" description="Polar residues" evidence="3">
    <location>
        <begin position="941"/>
        <end position="964"/>
    </location>
</feature>
<dbReference type="GO" id="GO:0005096">
    <property type="term" value="F:GTPase activator activity"/>
    <property type="evidence" value="ECO:0007669"/>
    <property type="project" value="UniProtKB-KW"/>
</dbReference>
<feature type="compositionally biased region" description="Polar residues" evidence="3">
    <location>
        <begin position="7"/>
        <end position="23"/>
    </location>
</feature>
<dbReference type="Gene3D" id="2.30.29.30">
    <property type="entry name" value="Pleckstrin-homology domain (PH domain)/Phosphotyrosine-binding domain (PTB)"/>
    <property type="match status" value="1"/>
</dbReference>
<dbReference type="InterPro" id="IPR000219">
    <property type="entry name" value="DH_dom"/>
</dbReference>
<dbReference type="SUPFAM" id="SSF50729">
    <property type="entry name" value="PH domain-like"/>
    <property type="match status" value="1"/>
</dbReference>
<feature type="compositionally biased region" description="Pro residues" evidence="3">
    <location>
        <begin position="197"/>
        <end position="206"/>
    </location>
</feature>
<feature type="compositionally biased region" description="Pro residues" evidence="3">
    <location>
        <begin position="1092"/>
        <end position="1104"/>
    </location>
</feature>
<dbReference type="InterPro" id="IPR008936">
    <property type="entry name" value="Rho_GTPase_activation_prot"/>
</dbReference>
<dbReference type="InterPro" id="IPR011993">
    <property type="entry name" value="PH-like_dom_sf"/>
</dbReference>
<feature type="region of interest" description="Disordered" evidence="3">
    <location>
        <begin position="1080"/>
        <end position="1109"/>
    </location>
</feature>
<dbReference type="PROSITE" id="PS50238">
    <property type="entry name" value="RHOGAP"/>
    <property type="match status" value="1"/>
</dbReference>
<feature type="region of interest" description="Disordered" evidence="3">
    <location>
        <begin position="667"/>
        <end position="741"/>
    </location>
</feature>
<dbReference type="InterPro" id="IPR047887">
    <property type="entry name" value="ARHGAP20_PH"/>
</dbReference>
<dbReference type="InterPro" id="IPR047886">
    <property type="entry name" value="ARHGAP20-like_RhoGAP"/>
</dbReference>
<evidence type="ECO:0000256" key="2">
    <source>
        <dbReference type="ARBA" id="ARBA00022553"/>
    </source>
</evidence>
<sequence>MFGSLVQRLQTLSPLTSPVTSPVGSPKPSRKRYSKSPAHRRSLKEEYREVQSDPEDHGHGESKKCRAKRKAEKLQGKRLDMSGPLQGSKSMGRLDGLKQVQRLAQYEQYFQSLLQETSPDHPDHESIARAKARAKQAVKRGQEESDLERIQDLFPNDCLRLYDKDVITMKMKGLMRKRSSTAARLQRALSAKSLRPESPPPPPRPVAPVDKRTFIMEAPVQFTTGVQSQERHLFLFNDLLLIAKARTGGNFKLKDKVRVSELWLSRNSLDDVTELNKSADTSFVLGWPTTNVVATFTTQAARDLWWSTLQDVLNKEKEREPRSTNIQVTYYDLSTAIEYCKTFSVGPEETARDCIKVALEHLEMRGLEPAQFQLWVKTAREEAPYPLVGHERPFAIKLSCLRDGLSSEEGFDLDHCNNVHDPLARCHFILRNTVKSCDNEVKKSCKKSTSRMRIGHVFRRSLSKDNSGCLFGLPLAKICEGDNLPRPVMSMLQQLLAKGPFTQGIFRKSANARLVRELRDKLDSGESVVWEHVPVLVTAALLKEFLRSLPDPLLTCQLYPQWKEAVDTQNTHYKLLKLKGILAQLPKCNHSLLCHFLCILHHISRRSLHNLMSAANLGVCVGPSLLWADGAAGVVGEDLRIVPALAECLVSHCQVLCGTHIPHLLGDPRDSGTEESDSLRRDDSSIDSLECSPPPRKDKISLSRDSGLTMSDSQLYTPDEEESGSSSSGYDPAFDSHTKVTSSLSVPAEYVRVYGGWEERLNPNFQRQAWFRQRSRRLSSLTPTTKIEEVVRRSASEESLLDSPPPPTPPRRSKPEIIPEVPSPRKPAEPVKCTEMNGKCGDVIMTKDRTDNNYKTELIIKGSPREQSLMYAEDKFGRHPPLRKVTAVHCEVISDQTSKSHYKDVSHSSVYGVNGVKKLSLSSADINFSPIKSMEQSYVSSRSGDLTYSPQRIQETYSPSKTADQSFSRSLEQSYSSSSLYNQSQRSADSSTVSDQSTYSSPKVTEKVVLGFGAGDYYYATKGGDDLQGSECDDSSTLSDDDCTPHVSRSNSRGNEVTTKLRHLPPVHVDTCFVRGRLKRKEERAAHRSRSLPPPPPYRPPPPATQNRRAPITSYYLGDCSQSQRYIVTRTFVDEESYV</sequence>
<dbReference type="Gene3D" id="1.20.900.10">
    <property type="entry name" value="Dbl homology (DH) domain"/>
    <property type="match status" value="1"/>
</dbReference>
<feature type="region of interest" description="Disordered" evidence="3">
    <location>
        <begin position="941"/>
        <end position="1000"/>
    </location>
</feature>
<keyword evidence="1" id="KW-0343">GTPase activation</keyword>
<feature type="domain" description="DH" evidence="4">
    <location>
        <begin position="97"/>
        <end position="144"/>
    </location>
</feature>
<dbReference type="CDD" id="cd04402">
    <property type="entry name" value="RhoGAP_ARHGAP20"/>
    <property type="match status" value="1"/>
</dbReference>
<evidence type="ECO:0000256" key="1">
    <source>
        <dbReference type="ARBA" id="ARBA00022468"/>
    </source>
</evidence>
<dbReference type="GO" id="GO:0005085">
    <property type="term" value="F:guanyl-nucleotide exchange factor activity"/>
    <property type="evidence" value="ECO:0007669"/>
    <property type="project" value="InterPro"/>
</dbReference>
<feature type="region of interest" description="Disordered" evidence="3">
    <location>
        <begin position="791"/>
        <end position="831"/>
    </location>
</feature>
<feature type="compositionally biased region" description="Basic residues" evidence="3">
    <location>
        <begin position="28"/>
        <end position="42"/>
    </location>
</feature>
<feature type="compositionally biased region" description="Polar residues" evidence="3">
    <location>
        <begin position="1047"/>
        <end position="1056"/>
    </location>
</feature>
<dbReference type="PROSITE" id="PS50010">
    <property type="entry name" value="DH_2"/>
    <property type="match status" value="1"/>
</dbReference>
<feature type="compositionally biased region" description="Basic and acidic residues" evidence="3">
    <location>
        <begin position="667"/>
        <end position="684"/>
    </location>
</feature>
<feature type="compositionally biased region" description="Acidic residues" evidence="3">
    <location>
        <begin position="1031"/>
        <end position="1042"/>
    </location>
</feature>
<reference evidence="6" key="1">
    <citation type="submission" date="2015-11" db="EMBL/GenBank/DDBJ databases">
        <title>De novo transcriptome assembly of four potential Pierce s Disease insect vectors from Arizona vineyards.</title>
        <authorList>
            <person name="Tassone E.E."/>
        </authorList>
    </citation>
    <scope>NUCLEOTIDE SEQUENCE</scope>
</reference>
<name>A0A1B6K974_9HEMI</name>
<dbReference type="InterPro" id="IPR047888">
    <property type="entry name" value="ARHGAP20_RA"/>
</dbReference>
<feature type="compositionally biased region" description="Low complexity" evidence="3">
    <location>
        <begin position="965"/>
        <end position="1000"/>
    </location>
</feature>
<feature type="compositionally biased region" description="Polar residues" evidence="3">
    <location>
        <begin position="703"/>
        <end position="716"/>
    </location>
</feature>
<dbReference type="Gene3D" id="1.10.555.10">
    <property type="entry name" value="Rho GTPase activation protein"/>
    <property type="match status" value="1"/>
</dbReference>
<dbReference type="SUPFAM" id="SSF48065">
    <property type="entry name" value="DBL homology domain (DH-domain)"/>
    <property type="match status" value="1"/>
</dbReference>
<gene>
    <name evidence="6" type="ORF">g.40367</name>
</gene>
<evidence type="ECO:0000256" key="3">
    <source>
        <dbReference type="SAM" id="MobiDB-lite"/>
    </source>
</evidence>
<dbReference type="AlphaFoldDB" id="A0A1B6K974"/>
<dbReference type="SMART" id="SM00324">
    <property type="entry name" value="RhoGAP"/>
    <property type="match status" value="1"/>
</dbReference>
<feature type="compositionally biased region" description="Basic and acidic residues" evidence="3">
    <location>
        <begin position="43"/>
        <end position="64"/>
    </location>
</feature>
<dbReference type="PANTHER" id="PTHR23179:SF3">
    <property type="entry name" value="RHO GTPASE-ACTIVATING PROTEIN 20"/>
    <property type="match status" value="1"/>
</dbReference>
<dbReference type="GO" id="GO:0007165">
    <property type="term" value="P:signal transduction"/>
    <property type="evidence" value="ECO:0007669"/>
    <property type="project" value="InterPro"/>
</dbReference>
<dbReference type="EMBL" id="GEBQ01031968">
    <property type="protein sequence ID" value="JAT08009.1"/>
    <property type="molecule type" value="Transcribed_RNA"/>
</dbReference>
<dbReference type="InterPro" id="IPR000198">
    <property type="entry name" value="RhoGAP_dom"/>
</dbReference>
<dbReference type="CDD" id="cd17115">
    <property type="entry name" value="RA_RHG20"/>
    <property type="match status" value="1"/>
</dbReference>
<keyword evidence="2" id="KW-0597">Phosphoprotein</keyword>
<proteinExistence type="predicted"/>
<feature type="region of interest" description="Disordered" evidence="3">
    <location>
        <begin position="178"/>
        <end position="208"/>
    </location>
</feature>
<dbReference type="PANTHER" id="PTHR23179">
    <property type="entry name" value="T-CELL ACTIVATION RHO GTPASE ACTIVATING PROTEIN-RELATED"/>
    <property type="match status" value="1"/>
</dbReference>
<feature type="domain" description="Rho-GAP" evidence="5">
    <location>
        <begin position="473"/>
        <end position="657"/>
    </location>
</feature>
<evidence type="ECO:0000313" key="6">
    <source>
        <dbReference type="EMBL" id="JAT08009.1"/>
    </source>
</evidence>
<evidence type="ECO:0000259" key="4">
    <source>
        <dbReference type="PROSITE" id="PS50010"/>
    </source>
</evidence>
<accession>A0A1B6K974</accession>
<dbReference type="SUPFAM" id="SSF48350">
    <property type="entry name" value="GTPase activation domain, GAP"/>
    <property type="match status" value="1"/>
</dbReference>
<feature type="region of interest" description="Disordered" evidence="3">
    <location>
        <begin position="1025"/>
        <end position="1056"/>
    </location>
</feature>
<dbReference type="InterPro" id="IPR000159">
    <property type="entry name" value="RA_dom"/>
</dbReference>
<protein>
    <recommendedName>
        <fullName evidence="7">Rho-GAP domain-containing protein</fullName>
    </recommendedName>
</protein>
<evidence type="ECO:0000259" key="5">
    <source>
        <dbReference type="PROSITE" id="PS50238"/>
    </source>
</evidence>
<organism evidence="6">
    <name type="scientific">Graphocephala atropunctata</name>
    <dbReference type="NCBI Taxonomy" id="36148"/>
    <lineage>
        <taxon>Eukaryota</taxon>
        <taxon>Metazoa</taxon>
        <taxon>Ecdysozoa</taxon>
        <taxon>Arthropoda</taxon>
        <taxon>Hexapoda</taxon>
        <taxon>Insecta</taxon>
        <taxon>Pterygota</taxon>
        <taxon>Neoptera</taxon>
        <taxon>Paraneoptera</taxon>
        <taxon>Hemiptera</taxon>
        <taxon>Auchenorrhyncha</taxon>
        <taxon>Membracoidea</taxon>
        <taxon>Cicadellidae</taxon>
        <taxon>Cicadellinae</taxon>
        <taxon>Cicadellini</taxon>
        <taxon>Graphocephala</taxon>
    </lineage>
</organism>
<dbReference type="InterPro" id="IPR035899">
    <property type="entry name" value="DBL_dom_sf"/>
</dbReference>
<dbReference type="Pfam" id="PF22286">
    <property type="entry name" value="RHG20_PH"/>
    <property type="match status" value="1"/>
</dbReference>
<evidence type="ECO:0008006" key="7">
    <source>
        <dbReference type="Google" id="ProtNLM"/>
    </source>
</evidence>
<dbReference type="GO" id="GO:0035023">
    <property type="term" value="P:regulation of Rho protein signal transduction"/>
    <property type="evidence" value="ECO:0007669"/>
    <property type="project" value="InterPro"/>
</dbReference>
<dbReference type="CDD" id="cd13319">
    <property type="entry name" value="PH_RARhoGAP"/>
    <property type="match status" value="1"/>
</dbReference>